<evidence type="ECO:0000256" key="11">
    <source>
        <dbReference type="ARBA" id="ARBA00048606"/>
    </source>
</evidence>
<dbReference type="PANTHER" id="PTHR45847">
    <property type="entry name" value="FATTY ACID AMIDE HYDROLASE"/>
    <property type="match status" value="1"/>
</dbReference>
<evidence type="ECO:0000256" key="5">
    <source>
        <dbReference type="ARBA" id="ARBA00022801"/>
    </source>
</evidence>
<evidence type="ECO:0000256" key="31">
    <source>
        <dbReference type="ARBA" id="ARBA00052818"/>
    </source>
</evidence>
<accession>A0A663ELV7</accession>
<comment type="catalytic activity">
    <reaction evidence="11">
        <text>N-(5Z,8Z,11Z,14Z-eicosatetraenoyl)-ethanolamine + H2O = ethanolamine + (5Z,8Z,11Z,14Z)-eicosatetraenoate</text>
        <dbReference type="Rhea" id="RHEA:26136"/>
        <dbReference type="ChEBI" id="CHEBI:2700"/>
        <dbReference type="ChEBI" id="CHEBI:15377"/>
        <dbReference type="ChEBI" id="CHEBI:32395"/>
        <dbReference type="ChEBI" id="CHEBI:57603"/>
        <dbReference type="EC" id="3.5.1.99"/>
    </reaction>
    <physiologicalReaction direction="left-to-right" evidence="11">
        <dbReference type="Rhea" id="RHEA:26137"/>
    </physiologicalReaction>
</comment>
<dbReference type="InterPro" id="IPR052096">
    <property type="entry name" value="Endocannabinoid_amidase"/>
</dbReference>
<comment type="catalytic activity">
    <reaction evidence="25">
        <text>(9Z,12Z)-octadecadienamide + H2O = (9Z,12Z)-octadecadienoate + NH4(+)</text>
        <dbReference type="Rhea" id="RHEA:63020"/>
        <dbReference type="ChEBI" id="CHEBI:15377"/>
        <dbReference type="ChEBI" id="CHEBI:28938"/>
        <dbReference type="ChEBI" id="CHEBI:30245"/>
        <dbReference type="ChEBI" id="CHEBI:82984"/>
    </reaction>
    <physiologicalReaction direction="left-to-right" evidence="25">
        <dbReference type="Rhea" id="RHEA:63021"/>
    </physiologicalReaction>
</comment>
<comment type="catalytic activity">
    <reaction evidence="21">
        <text>N-tetracosanoyl-taurine + H2O = tetracosanoate + taurine</text>
        <dbReference type="Rhea" id="RHEA:63140"/>
        <dbReference type="ChEBI" id="CHEBI:15377"/>
        <dbReference type="ChEBI" id="CHEBI:31014"/>
        <dbReference type="ChEBI" id="CHEBI:132049"/>
        <dbReference type="ChEBI" id="CHEBI:507393"/>
    </reaction>
    <physiologicalReaction direction="left-to-right" evidence="21">
        <dbReference type="Rhea" id="RHEA:63141"/>
    </physiologicalReaction>
</comment>
<evidence type="ECO:0000256" key="12">
    <source>
        <dbReference type="ARBA" id="ARBA00050294"/>
    </source>
</evidence>
<comment type="catalytic activity">
    <reaction evidence="31">
        <text>(11Z,14Z,17Z)-eicosatrienamide + H2O = (11Z,14Z,17Z)-eicosatrienoate + NH4(+)</text>
        <dbReference type="Rhea" id="RHEA:63000"/>
        <dbReference type="ChEBI" id="CHEBI:15377"/>
        <dbReference type="ChEBI" id="CHEBI:28938"/>
        <dbReference type="ChEBI" id="CHEBI:77223"/>
        <dbReference type="ChEBI" id="CHEBI:146164"/>
    </reaction>
    <physiologicalReaction direction="left-to-right" evidence="31">
        <dbReference type="Rhea" id="RHEA:63001"/>
    </physiologicalReaction>
</comment>
<evidence type="ECO:0000256" key="14">
    <source>
        <dbReference type="ARBA" id="ARBA00050481"/>
    </source>
</evidence>
<evidence type="ECO:0000256" key="29">
    <source>
        <dbReference type="ARBA" id="ARBA00052634"/>
    </source>
</evidence>
<dbReference type="PANTHER" id="PTHR45847:SF12">
    <property type="entry name" value="AMIDASE DOMAIN-CONTAINING PROTEIN"/>
    <property type="match status" value="1"/>
</dbReference>
<evidence type="ECO:0000256" key="8">
    <source>
        <dbReference type="ARBA" id="ARBA00047450"/>
    </source>
</evidence>
<feature type="binding site" evidence="39">
    <location>
        <position position="156"/>
    </location>
    <ligand>
        <name>substrate</name>
    </ligand>
</feature>
<dbReference type="InterPro" id="IPR023631">
    <property type="entry name" value="Amidase_dom"/>
</dbReference>
<reference evidence="41" key="1">
    <citation type="submission" date="2025-08" db="UniProtKB">
        <authorList>
            <consortium name="Ensembl"/>
        </authorList>
    </citation>
    <scope>IDENTIFICATION</scope>
</reference>
<evidence type="ECO:0000256" key="23">
    <source>
        <dbReference type="ARBA" id="ARBA00052289"/>
    </source>
</evidence>
<comment type="catalytic activity">
    <reaction evidence="32">
        <text>(8Z,11Z,14Z)-eicosatrienamide + H2O = (8Z,11Z,14Z)-eicosatrienoate + NH4(+)</text>
        <dbReference type="Rhea" id="RHEA:62996"/>
        <dbReference type="ChEBI" id="CHEBI:15377"/>
        <dbReference type="ChEBI" id="CHEBI:28938"/>
        <dbReference type="ChEBI" id="CHEBI:71589"/>
        <dbReference type="ChEBI" id="CHEBI:146163"/>
    </reaction>
    <physiologicalReaction direction="left-to-right" evidence="32">
        <dbReference type="Rhea" id="RHEA:62997"/>
    </physiologicalReaction>
</comment>
<comment type="catalytic activity">
    <reaction evidence="13">
        <text>(11Z,14Z)-eicosadienamide + H2O = (11Z,14Z)-eicosadienoate + NH4(+)</text>
        <dbReference type="Rhea" id="RHEA:63004"/>
        <dbReference type="ChEBI" id="CHEBI:15377"/>
        <dbReference type="ChEBI" id="CHEBI:28938"/>
        <dbReference type="ChEBI" id="CHEBI:77220"/>
        <dbReference type="ChEBI" id="CHEBI:146165"/>
    </reaction>
    <physiologicalReaction direction="left-to-right" evidence="13">
        <dbReference type="Rhea" id="RHEA:63005"/>
    </physiologicalReaction>
</comment>
<evidence type="ECO:0000256" key="39">
    <source>
        <dbReference type="PIRSR" id="PIRSR001221-2"/>
    </source>
</evidence>
<feature type="binding site" evidence="39">
    <location>
        <begin position="203"/>
        <end position="206"/>
    </location>
    <ligand>
        <name>substrate</name>
    </ligand>
</feature>
<comment type="catalytic activity">
    <reaction evidence="8">
        <text>(9Z)-octadecenoate + glycine = N-(9Z-octadecenoyl)glycine + H2O</text>
        <dbReference type="Rhea" id="RHEA:51316"/>
        <dbReference type="ChEBI" id="CHEBI:15377"/>
        <dbReference type="ChEBI" id="CHEBI:30823"/>
        <dbReference type="ChEBI" id="CHEBI:57305"/>
        <dbReference type="ChEBI" id="CHEBI:133992"/>
    </reaction>
    <physiologicalReaction direction="right-to-left" evidence="8">
        <dbReference type="Rhea" id="RHEA:51318"/>
    </physiologicalReaction>
</comment>
<proteinExistence type="inferred from homology"/>
<evidence type="ECO:0000256" key="22">
    <source>
        <dbReference type="ARBA" id="ARBA00051914"/>
    </source>
</evidence>
<evidence type="ECO:0000256" key="7">
    <source>
        <dbReference type="ARBA" id="ARBA00023098"/>
    </source>
</evidence>
<evidence type="ECO:0000256" key="9">
    <source>
        <dbReference type="ARBA" id="ARBA00047476"/>
    </source>
</evidence>
<comment type="catalytic activity">
    <reaction evidence="30">
        <text>N-(5Z,8Z,11Z,14Z)-eicosatetraenoyl-glycine + H2O = (5Z,8Z,11Z,14Z)-eicosatetraenoate + glycine</text>
        <dbReference type="Rhea" id="RHEA:64108"/>
        <dbReference type="ChEBI" id="CHEBI:15377"/>
        <dbReference type="ChEBI" id="CHEBI:32395"/>
        <dbReference type="ChEBI" id="CHEBI:57305"/>
        <dbReference type="ChEBI" id="CHEBI:59002"/>
    </reaction>
    <physiologicalReaction direction="left-to-right" evidence="30">
        <dbReference type="Rhea" id="RHEA:64109"/>
    </physiologicalReaction>
</comment>
<evidence type="ECO:0000256" key="28">
    <source>
        <dbReference type="ARBA" id="ARBA00052514"/>
    </source>
</evidence>
<dbReference type="InParanoid" id="A0A663ELV7"/>
<protein>
    <recommendedName>
        <fullName evidence="34">Fatty-acid amide hydrolase 1</fullName>
        <ecNumber evidence="3">3.5.1.99</ecNumber>
    </recommendedName>
    <alternativeName>
        <fullName evidence="37">Anandamide amidohydrolase 1</fullName>
    </alternativeName>
    <alternativeName>
        <fullName evidence="35">Fatty acid ester hydrolase</fullName>
    </alternativeName>
    <alternativeName>
        <fullName evidence="36">Oleamide hydrolase 1</fullName>
    </alternativeName>
</protein>
<evidence type="ECO:0000256" key="21">
    <source>
        <dbReference type="ARBA" id="ARBA00051492"/>
    </source>
</evidence>
<comment type="catalytic activity">
    <reaction evidence="17">
        <text>(5Z,8Z,11Z,14Z)-eicosatetraenamide + H2O = (5Z,8Z,11Z,14Z)-eicosatetraenoate + NH4(+)</text>
        <dbReference type="Rhea" id="RHEA:63016"/>
        <dbReference type="ChEBI" id="CHEBI:15377"/>
        <dbReference type="ChEBI" id="CHEBI:28938"/>
        <dbReference type="ChEBI" id="CHEBI:32395"/>
        <dbReference type="ChEBI" id="CHEBI:137830"/>
    </reaction>
    <physiologicalReaction direction="left-to-right" evidence="17">
        <dbReference type="Rhea" id="RHEA:63017"/>
    </physiologicalReaction>
</comment>
<dbReference type="GO" id="GO:0004040">
    <property type="term" value="F:amidase activity"/>
    <property type="evidence" value="ECO:0007669"/>
    <property type="project" value="TreeGrafter"/>
</dbReference>
<evidence type="ECO:0000313" key="41">
    <source>
        <dbReference type="Ensembl" id="ENSACCP00020013272.1"/>
    </source>
</evidence>
<comment type="catalytic activity">
    <reaction evidence="9">
        <text>2-(5Z,8Z,11Z,14Z-eicosatetraenoyl)-glycerol + H2O = glycerol + (5Z,8Z,11Z,14Z)-eicosatetraenoate + H(+)</text>
        <dbReference type="Rhea" id="RHEA:26132"/>
        <dbReference type="ChEBI" id="CHEBI:15377"/>
        <dbReference type="ChEBI" id="CHEBI:15378"/>
        <dbReference type="ChEBI" id="CHEBI:17754"/>
        <dbReference type="ChEBI" id="CHEBI:32395"/>
        <dbReference type="ChEBI" id="CHEBI:52392"/>
    </reaction>
    <physiologicalReaction direction="left-to-right" evidence="9">
        <dbReference type="Rhea" id="RHEA:26133"/>
    </physiologicalReaction>
</comment>
<dbReference type="EC" id="3.5.1.99" evidence="3"/>
<evidence type="ECO:0000256" key="38">
    <source>
        <dbReference type="PIRSR" id="PIRSR001221-1"/>
    </source>
</evidence>
<dbReference type="Ensembl" id="ENSACCT00020013873.1">
    <property type="protein sequence ID" value="ENSACCP00020013272.1"/>
    <property type="gene ID" value="ENSACCG00020009114.1"/>
</dbReference>
<comment type="similarity">
    <text evidence="2">Belongs to the amidase family.</text>
</comment>
<evidence type="ECO:0000256" key="17">
    <source>
        <dbReference type="ARBA" id="ARBA00051200"/>
    </source>
</evidence>
<keyword evidence="4" id="KW-0597">Phosphoprotein</keyword>
<dbReference type="PIRSF" id="PIRSF001221">
    <property type="entry name" value="Amidase_fungi"/>
    <property type="match status" value="1"/>
</dbReference>
<dbReference type="AlphaFoldDB" id="A0A663ELV7"/>
<evidence type="ECO:0000256" key="3">
    <source>
        <dbReference type="ARBA" id="ARBA00012112"/>
    </source>
</evidence>
<dbReference type="GO" id="GO:0009062">
    <property type="term" value="P:fatty acid catabolic process"/>
    <property type="evidence" value="ECO:0007669"/>
    <property type="project" value="TreeGrafter"/>
</dbReference>
<evidence type="ECO:0000256" key="13">
    <source>
        <dbReference type="ARBA" id="ARBA00050403"/>
    </source>
</evidence>
<comment type="catalytic activity">
    <reaction evidence="16">
        <text>N-(15Z-tetracosenoyl)-ethanolamine + H2O = (15Z)-tetracosenoate + ethanolamine</text>
        <dbReference type="Rhea" id="RHEA:63144"/>
        <dbReference type="ChEBI" id="CHEBI:15377"/>
        <dbReference type="ChEBI" id="CHEBI:32392"/>
        <dbReference type="ChEBI" id="CHEBI:57603"/>
        <dbReference type="ChEBI" id="CHEBI:146187"/>
    </reaction>
    <physiologicalReaction direction="left-to-right" evidence="16">
        <dbReference type="Rhea" id="RHEA:63145"/>
    </physiologicalReaction>
</comment>
<reference evidence="41" key="2">
    <citation type="submission" date="2025-09" db="UniProtKB">
        <authorList>
            <consortium name="Ensembl"/>
        </authorList>
    </citation>
    <scope>IDENTIFICATION</scope>
</reference>
<evidence type="ECO:0000256" key="34">
    <source>
        <dbReference type="ARBA" id="ARBA00073178"/>
    </source>
</evidence>
<comment type="catalytic activity">
    <reaction evidence="27">
        <text>(6Z)-octadecenamide + H2O = (6Z)-octadecenoate + NH4(+)</text>
        <dbReference type="Rhea" id="RHEA:63008"/>
        <dbReference type="ChEBI" id="CHEBI:15377"/>
        <dbReference type="ChEBI" id="CHEBI:28938"/>
        <dbReference type="ChEBI" id="CHEBI:32375"/>
        <dbReference type="ChEBI" id="CHEBI:146168"/>
    </reaction>
    <physiologicalReaction direction="left-to-right" evidence="27">
        <dbReference type="Rhea" id="RHEA:63009"/>
    </physiologicalReaction>
</comment>
<comment type="catalytic activity">
    <reaction evidence="33">
        <text>(15Z)-tetracosenamide + H2O = (15Z)-tetracosenoate + NH4(+)</text>
        <dbReference type="Rhea" id="RHEA:63028"/>
        <dbReference type="ChEBI" id="CHEBI:15377"/>
        <dbReference type="ChEBI" id="CHEBI:28938"/>
        <dbReference type="ChEBI" id="CHEBI:32392"/>
        <dbReference type="ChEBI" id="CHEBI:146166"/>
    </reaction>
    <physiologicalReaction direction="left-to-right" evidence="33">
        <dbReference type="Rhea" id="RHEA:63029"/>
    </physiologicalReaction>
</comment>
<dbReference type="InterPro" id="IPR020556">
    <property type="entry name" value="Amidase_CS"/>
</dbReference>
<comment type="catalytic activity">
    <reaction evidence="26">
        <text>N-docosanoyl-ethanolamine + H2O = docosanoate + ethanolamine</text>
        <dbReference type="Rhea" id="RHEA:63128"/>
        <dbReference type="ChEBI" id="CHEBI:15377"/>
        <dbReference type="ChEBI" id="CHEBI:23858"/>
        <dbReference type="ChEBI" id="CHEBI:57603"/>
        <dbReference type="ChEBI" id="CHEBI:146186"/>
    </reaction>
    <physiologicalReaction direction="left-to-right" evidence="26">
        <dbReference type="Rhea" id="RHEA:63129"/>
    </physiologicalReaction>
</comment>
<sequence length="540" mass="58659">MSPSPGSDPSLDSPLRWLELGCSGEGVTIHAKPLALALKIQVATKCSCVVMLFLTNTYSSMCSAKALEVTQQTNCLRHFIPECEEQLQEIQRQKEKGLLYGIPVSIKDHISHKGHLSTCGLVQCLDTPVQEDSVLVKVLKSQGAIPFAMTNVPQSLFNYDCSNPIFGQTLNPLNHQKSPGGSSGGEGALIAGGGSILGIGSDVGGSIRLPSSFCGLCGLKPTAERLSLSGVSGSVSGILAVPWVLGPMARDVDSLALCMKALLCQEMFQLDPTVPPMPFDEDVYSSSARLRVGYYDTDGYFPLPPCARRAVRETREALQAAGHQLPTVLMPKCPRSTVPAQRRLSWEWGWLKRDLSNSWPRAVEADTHSPASSLKHGCLLLPPWPCQSLVHTPEKPRCSRHGCGLHVISPLLPKAYRTEFIARWRELRLDVVLCPVLGPAFTTGYAGKLLTAISSTMLYNVLNFPAGVVPVSTVTEADEEELKLYQGYCDDPWDRTLKQAVAGAVGLPVAVQCVALPWREELCLRFMKEVETLGREKRAA</sequence>
<dbReference type="SUPFAM" id="SSF75304">
    <property type="entry name" value="Amidase signature (AS) enzymes"/>
    <property type="match status" value="1"/>
</dbReference>
<feature type="active site" description="Acyl-ester intermediate" evidence="38">
    <location>
        <position position="206"/>
    </location>
</feature>
<comment type="catalytic activity">
    <reaction evidence="29">
        <text>N-tricosanoyl-taurine + H2O = tricosanoate + taurine</text>
        <dbReference type="Rhea" id="RHEA:63164"/>
        <dbReference type="ChEBI" id="CHEBI:15377"/>
        <dbReference type="ChEBI" id="CHEBI:79007"/>
        <dbReference type="ChEBI" id="CHEBI:146197"/>
        <dbReference type="ChEBI" id="CHEBI:507393"/>
    </reaction>
    <physiologicalReaction direction="left-to-right" evidence="29">
        <dbReference type="Rhea" id="RHEA:63165"/>
    </physiologicalReaction>
</comment>
<dbReference type="FunFam" id="3.90.1300.10:FF:000001">
    <property type="entry name" value="Fatty-acid amide hydrolase 1"/>
    <property type="match status" value="1"/>
</dbReference>
<evidence type="ECO:0000256" key="30">
    <source>
        <dbReference type="ARBA" id="ARBA00052709"/>
    </source>
</evidence>
<evidence type="ECO:0000256" key="19">
    <source>
        <dbReference type="ARBA" id="ARBA00051346"/>
    </source>
</evidence>
<dbReference type="GO" id="GO:0017064">
    <property type="term" value="F:fatty acid amide hydrolase activity"/>
    <property type="evidence" value="ECO:0007669"/>
    <property type="project" value="UniProtKB-EC"/>
</dbReference>
<evidence type="ECO:0000256" key="35">
    <source>
        <dbReference type="ARBA" id="ARBA00077111"/>
    </source>
</evidence>
<evidence type="ECO:0000259" key="40">
    <source>
        <dbReference type="Pfam" id="PF01425"/>
    </source>
</evidence>
<name>A0A663ELV7_AQUCH</name>
<comment type="catalytic activity">
    <reaction evidence="22">
        <text>N-docosanoyl-taurine + H2O = docosanoate + taurine</text>
        <dbReference type="Rhea" id="RHEA:63156"/>
        <dbReference type="ChEBI" id="CHEBI:15377"/>
        <dbReference type="ChEBI" id="CHEBI:23858"/>
        <dbReference type="ChEBI" id="CHEBI:146196"/>
        <dbReference type="ChEBI" id="CHEBI:507393"/>
    </reaction>
    <physiologicalReaction direction="left-to-right" evidence="22">
        <dbReference type="Rhea" id="RHEA:63157"/>
    </physiologicalReaction>
</comment>
<evidence type="ECO:0000256" key="2">
    <source>
        <dbReference type="ARBA" id="ARBA00009199"/>
    </source>
</evidence>
<evidence type="ECO:0000256" key="16">
    <source>
        <dbReference type="ARBA" id="ARBA00050992"/>
    </source>
</evidence>
<organism evidence="41 42">
    <name type="scientific">Aquila chrysaetos chrysaetos</name>
    <dbReference type="NCBI Taxonomy" id="223781"/>
    <lineage>
        <taxon>Eukaryota</taxon>
        <taxon>Metazoa</taxon>
        <taxon>Chordata</taxon>
        <taxon>Craniata</taxon>
        <taxon>Vertebrata</taxon>
        <taxon>Euteleostomi</taxon>
        <taxon>Archelosauria</taxon>
        <taxon>Archosauria</taxon>
        <taxon>Dinosauria</taxon>
        <taxon>Saurischia</taxon>
        <taxon>Theropoda</taxon>
        <taxon>Coelurosauria</taxon>
        <taxon>Aves</taxon>
        <taxon>Neognathae</taxon>
        <taxon>Neoaves</taxon>
        <taxon>Telluraves</taxon>
        <taxon>Accipitrimorphae</taxon>
        <taxon>Accipitriformes</taxon>
        <taxon>Accipitridae</taxon>
        <taxon>Accipitrinae</taxon>
        <taxon>Aquila</taxon>
    </lineage>
</organism>
<comment type="catalytic activity">
    <reaction evidence="12">
        <text>N-(5Z,8Z,11Z,14Z-eicosatetraenoyl)-L-serine + H2O = (5Z,8Z,11Z,14Z)-eicosatetraenoate + L-serine</text>
        <dbReference type="Rhea" id="RHEA:64116"/>
        <dbReference type="ChEBI" id="CHEBI:15377"/>
        <dbReference type="ChEBI" id="CHEBI:32395"/>
        <dbReference type="ChEBI" id="CHEBI:33384"/>
        <dbReference type="ChEBI" id="CHEBI:149697"/>
    </reaction>
    <physiologicalReaction direction="left-to-right" evidence="12">
        <dbReference type="Rhea" id="RHEA:64117"/>
    </physiologicalReaction>
</comment>
<dbReference type="GeneTree" id="ENSGT00940000163316"/>
<keyword evidence="42" id="KW-1185">Reference proteome</keyword>
<evidence type="ECO:0000256" key="18">
    <source>
        <dbReference type="ARBA" id="ARBA00051311"/>
    </source>
</evidence>
<evidence type="ECO:0000256" key="1">
    <source>
        <dbReference type="ARBA" id="ARBA00000208"/>
    </source>
</evidence>
<dbReference type="Proteomes" id="UP000472275">
    <property type="component" value="Chromosome 12"/>
</dbReference>
<evidence type="ECO:0000256" key="26">
    <source>
        <dbReference type="ARBA" id="ARBA00052458"/>
    </source>
</evidence>
<comment type="catalytic activity">
    <reaction evidence="1">
        <text>(9Z)-octadecenamide + H2O = (9Z)-octadecenoate + NH4(+)</text>
        <dbReference type="Rhea" id="RHEA:26506"/>
        <dbReference type="ChEBI" id="CHEBI:15377"/>
        <dbReference type="ChEBI" id="CHEBI:28938"/>
        <dbReference type="ChEBI" id="CHEBI:30823"/>
        <dbReference type="ChEBI" id="CHEBI:116314"/>
        <dbReference type="EC" id="3.5.1.99"/>
    </reaction>
    <physiologicalReaction direction="left-to-right" evidence="1">
        <dbReference type="Rhea" id="RHEA:26507"/>
    </physiologicalReaction>
</comment>
<dbReference type="Pfam" id="PF01425">
    <property type="entry name" value="Amidase"/>
    <property type="match status" value="1"/>
</dbReference>
<evidence type="ECO:0000313" key="42">
    <source>
        <dbReference type="Proteomes" id="UP000472275"/>
    </source>
</evidence>
<comment type="catalytic activity">
    <reaction evidence="28">
        <text>N-(15Z-tetracosenoyl)-taurine + H2O = (15Z)-tetracosenoate + taurine</text>
        <dbReference type="Rhea" id="RHEA:63160"/>
        <dbReference type="ChEBI" id="CHEBI:15377"/>
        <dbReference type="ChEBI" id="CHEBI:32392"/>
        <dbReference type="ChEBI" id="CHEBI:146198"/>
        <dbReference type="ChEBI" id="CHEBI:507393"/>
    </reaction>
    <physiologicalReaction direction="left-to-right" evidence="28">
        <dbReference type="Rhea" id="RHEA:63161"/>
    </physiologicalReaction>
</comment>
<evidence type="ECO:0000256" key="25">
    <source>
        <dbReference type="ARBA" id="ARBA00052426"/>
    </source>
</evidence>
<evidence type="ECO:0000256" key="36">
    <source>
        <dbReference type="ARBA" id="ARBA00077157"/>
    </source>
</evidence>
<comment type="catalytic activity">
    <reaction evidence="24">
        <text>(9Z,12Z,15Z)-octadecatrienamide + H2O = (9Z,12Z,15Z)-octadecatrienoate + NH4(+)</text>
        <dbReference type="Rhea" id="RHEA:62976"/>
        <dbReference type="ChEBI" id="CHEBI:15377"/>
        <dbReference type="ChEBI" id="CHEBI:28938"/>
        <dbReference type="ChEBI" id="CHEBI:32387"/>
        <dbReference type="ChEBI" id="CHEBI:142684"/>
    </reaction>
    <physiologicalReaction direction="left-to-right" evidence="24">
        <dbReference type="Rhea" id="RHEA:62977"/>
    </physiologicalReaction>
</comment>
<evidence type="ECO:0000256" key="37">
    <source>
        <dbReference type="ARBA" id="ARBA00077216"/>
    </source>
</evidence>
<evidence type="ECO:0000256" key="24">
    <source>
        <dbReference type="ARBA" id="ARBA00052337"/>
    </source>
</evidence>
<evidence type="ECO:0000256" key="27">
    <source>
        <dbReference type="ARBA" id="ARBA00052512"/>
    </source>
</evidence>
<evidence type="ECO:0000256" key="10">
    <source>
        <dbReference type="ARBA" id="ARBA00048052"/>
    </source>
</evidence>
<dbReference type="InterPro" id="IPR036928">
    <property type="entry name" value="AS_sf"/>
</dbReference>
<keyword evidence="6" id="KW-0442">Lipid degradation</keyword>
<dbReference type="PROSITE" id="PS00571">
    <property type="entry name" value="AMIDASES"/>
    <property type="match status" value="1"/>
</dbReference>
<comment type="catalytic activity">
    <reaction evidence="10">
        <text>N-(9Z-octadecenoyl) ethanolamine + H2O = ethanolamine + (9Z)-octadecenoate</text>
        <dbReference type="Rhea" id="RHEA:45060"/>
        <dbReference type="ChEBI" id="CHEBI:15377"/>
        <dbReference type="ChEBI" id="CHEBI:30823"/>
        <dbReference type="ChEBI" id="CHEBI:57603"/>
        <dbReference type="ChEBI" id="CHEBI:71466"/>
    </reaction>
    <physiologicalReaction direction="left-to-right" evidence="10">
        <dbReference type="Rhea" id="RHEA:45061"/>
    </physiologicalReaction>
</comment>
<comment type="catalytic activity">
    <reaction evidence="15">
        <text>tetradecamide + H2O = tetradecanoate + NH4(+)</text>
        <dbReference type="Rhea" id="RHEA:62992"/>
        <dbReference type="ChEBI" id="CHEBI:15377"/>
        <dbReference type="ChEBI" id="CHEBI:28938"/>
        <dbReference type="ChEBI" id="CHEBI:30807"/>
        <dbReference type="ChEBI" id="CHEBI:137125"/>
    </reaction>
    <physiologicalReaction direction="left-to-right" evidence="15">
        <dbReference type="Rhea" id="RHEA:62993"/>
    </physiologicalReaction>
</comment>
<evidence type="ECO:0000256" key="33">
    <source>
        <dbReference type="ARBA" id="ARBA00052906"/>
    </source>
</evidence>
<comment type="catalytic activity">
    <reaction evidence="14">
        <text>1-O-methyl-(5Z,8Z,11Z,14Z)-eicosatetraenoate + H2O = methanol + (5Z,8Z,11Z,14Z)-eicosatetraenoate + H(+)</text>
        <dbReference type="Rhea" id="RHEA:63052"/>
        <dbReference type="ChEBI" id="CHEBI:15377"/>
        <dbReference type="ChEBI" id="CHEBI:15378"/>
        <dbReference type="ChEBI" id="CHEBI:17790"/>
        <dbReference type="ChEBI" id="CHEBI:32395"/>
        <dbReference type="ChEBI" id="CHEBI:78033"/>
    </reaction>
    <physiologicalReaction direction="left-to-right" evidence="14">
        <dbReference type="Rhea" id="RHEA:63053"/>
    </physiologicalReaction>
</comment>
<evidence type="ECO:0000256" key="6">
    <source>
        <dbReference type="ARBA" id="ARBA00022963"/>
    </source>
</evidence>
<keyword evidence="7" id="KW-0443">Lipid metabolism</keyword>
<evidence type="ECO:0000256" key="4">
    <source>
        <dbReference type="ARBA" id="ARBA00022553"/>
    </source>
</evidence>
<feature type="active site" description="Charge relay system" evidence="38">
    <location>
        <position position="182"/>
    </location>
</feature>
<dbReference type="Gene3D" id="3.90.1300.10">
    <property type="entry name" value="Amidase signature (AS) domain"/>
    <property type="match status" value="1"/>
</dbReference>
<keyword evidence="5" id="KW-0378">Hydrolase</keyword>
<evidence type="ECO:0000256" key="15">
    <source>
        <dbReference type="ARBA" id="ARBA00050766"/>
    </source>
</evidence>
<comment type="catalytic activity">
    <reaction evidence="23">
        <text>N-(9Z-octadecenoyl)-taurine + H2O = taurine + (9Z)-octadecenoate</text>
        <dbReference type="Rhea" id="RHEA:63148"/>
        <dbReference type="ChEBI" id="CHEBI:15377"/>
        <dbReference type="ChEBI" id="CHEBI:30823"/>
        <dbReference type="ChEBI" id="CHEBI:146191"/>
        <dbReference type="ChEBI" id="CHEBI:507393"/>
    </reaction>
    <physiologicalReaction direction="left-to-right" evidence="23">
        <dbReference type="Rhea" id="RHEA:63149"/>
    </physiologicalReaction>
</comment>
<evidence type="ECO:0000256" key="32">
    <source>
        <dbReference type="ARBA" id="ARBA00052857"/>
    </source>
</evidence>
<comment type="catalytic activity">
    <reaction evidence="19">
        <text>N-(9Z-hexadecenoyl) ethanolamine + H2O = (9Z)-hexadecenoate + ethanolamine</text>
        <dbReference type="Rhea" id="RHEA:35563"/>
        <dbReference type="ChEBI" id="CHEBI:15377"/>
        <dbReference type="ChEBI" id="CHEBI:32372"/>
        <dbReference type="ChEBI" id="CHEBI:57603"/>
        <dbReference type="ChEBI" id="CHEBI:71465"/>
    </reaction>
    <physiologicalReaction direction="left-to-right" evidence="19">
        <dbReference type="Rhea" id="RHEA:35564"/>
    </physiologicalReaction>
</comment>
<comment type="catalytic activity">
    <reaction evidence="18">
        <text>(11Z)-eicosenamide + H2O = (11Z)-eicosenoate + NH4(+)</text>
        <dbReference type="Rhea" id="RHEA:63120"/>
        <dbReference type="ChEBI" id="CHEBI:15377"/>
        <dbReference type="ChEBI" id="CHEBI:28938"/>
        <dbReference type="ChEBI" id="CHEBI:32426"/>
        <dbReference type="ChEBI" id="CHEBI:146167"/>
    </reaction>
    <physiologicalReaction direction="left-to-right" evidence="18">
        <dbReference type="Rhea" id="RHEA:63121"/>
    </physiologicalReaction>
</comment>
<feature type="active site" description="Charge relay system" evidence="38">
    <location>
        <position position="107"/>
    </location>
</feature>
<evidence type="ECO:0000256" key="20">
    <source>
        <dbReference type="ARBA" id="ARBA00051454"/>
    </source>
</evidence>
<feature type="binding site" evidence="39">
    <location>
        <position position="182"/>
    </location>
    <ligand>
        <name>substrate</name>
    </ligand>
</feature>
<feature type="domain" description="Amidase" evidence="40">
    <location>
        <begin position="63"/>
        <end position="524"/>
    </location>
</feature>
<comment type="catalytic activity">
    <reaction evidence="20">
        <text>N-octadecanoyl ethanolamine + H2O = octadecanoate + ethanolamine</text>
        <dbReference type="Rhea" id="RHEA:63124"/>
        <dbReference type="ChEBI" id="CHEBI:15377"/>
        <dbReference type="ChEBI" id="CHEBI:25629"/>
        <dbReference type="ChEBI" id="CHEBI:57603"/>
        <dbReference type="ChEBI" id="CHEBI:85299"/>
    </reaction>
    <physiologicalReaction direction="left-to-right" evidence="20">
        <dbReference type="Rhea" id="RHEA:63125"/>
    </physiologicalReaction>
</comment>